<dbReference type="InterPro" id="IPR003689">
    <property type="entry name" value="ZIP"/>
</dbReference>
<dbReference type="Pfam" id="PF02535">
    <property type="entry name" value="Zip"/>
    <property type="match status" value="1"/>
</dbReference>
<dbReference type="GO" id="GO:0016020">
    <property type="term" value="C:membrane"/>
    <property type="evidence" value="ECO:0007669"/>
    <property type="project" value="UniProtKB-SubCell"/>
</dbReference>
<feature type="transmembrane region" description="Helical" evidence="5">
    <location>
        <begin position="39"/>
        <end position="60"/>
    </location>
</feature>
<comment type="caution">
    <text evidence="6">The sequence shown here is derived from an EMBL/GenBank/DDBJ whole genome shotgun (WGS) entry which is preliminary data.</text>
</comment>
<evidence type="ECO:0000256" key="5">
    <source>
        <dbReference type="SAM" id="Phobius"/>
    </source>
</evidence>
<reference evidence="6 7" key="1">
    <citation type="submission" date="2019-02" db="EMBL/GenBank/DDBJ databases">
        <title>Genome sequence of the sea-ice species Brumimicrobium glaciale.</title>
        <authorList>
            <person name="Bowman J.P."/>
        </authorList>
    </citation>
    <scope>NUCLEOTIDE SEQUENCE [LARGE SCALE GENOMIC DNA]</scope>
    <source>
        <strain evidence="6 7">IC156</strain>
    </source>
</reference>
<feature type="transmembrane region" description="Helical" evidence="5">
    <location>
        <begin position="185"/>
        <end position="202"/>
    </location>
</feature>
<feature type="transmembrane region" description="Helical" evidence="5">
    <location>
        <begin position="158"/>
        <end position="179"/>
    </location>
</feature>
<name>A0A4Q4KNJ9_9FLAO</name>
<dbReference type="Proteomes" id="UP000293952">
    <property type="component" value="Unassembled WGS sequence"/>
</dbReference>
<keyword evidence="7" id="KW-1185">Reference proteome</keyword>
<evidence type="ECO:0000256" key="2">
    <source>
        <dbReference type="ARBA" id="ARBA00022692"/>
    </source>
</evidence>
<evidence type="ECO:0000313" key="7">
    <source>
        <dbReference type="Proteomes" id="UP000293952"/>
    </source>
</evidence>
<sequence length="235" mass="25632">MMQELIIFSGLAGITVFIGGLLANYFNHHVKDTPVKYEITHTMMSFGAGIILSALALVLIPKALEELELIPMVLSFLSGALSFMFIDRYLAKKGGQTATLLAMMMDFIPEAIALGAVFVIDPNMAMLLAVFIGLQNLPEAFNSFRDLVQSGFTPKKTLIIFFFLSFFGIVGALIGHYFLSNHQGLTAHLMNFASGGILYLLIQDIIPESKLSRNYLTSLGATLGFLVGIIGEKLV</sequence>
<evidence type="ECO:0000256" key="3">
    <source>
        <dbReference type="ARBA" id="ARBA00022989"/>
    </source>
</evidence>
<comment type="subcellular location">
    <subcellularLocation>
        <location evidence="1">Membrane</location>
        <topology evidence="1">Multi-pass membrane protein</topology>
    </subcellularLocation>
</comment>
<dbReference type="GO" id="GO:0046873">
    <property type="term" value="F:metal ion transmembrane transporter activity"/>
    <property type="evidence" value="ECO:0007669"/>
    <property type="project" value="InterPro"/>
</dbReference>
<accession>A0A4Q4KNJ9</accession>
<evidence type="ECO:0000256" key="1">
    <source>
        <dbReference type="ARBA" id="ARBA00004141"/>
    </source>
</evidence>
<dbReference type="EMBL" id="SETE01000002">
    <property type="protein sequence ID" value="RYM34952.1"/>
    <property type="molecule type" value="Genomic_DNA"/>
</dbReference>
<keyword evidence="4 5" id="KW-0472">Membrane</keyword>
<proteinExistence type="predicted"/>
<organism evidence="6 7">
    <name type="scientific">Brumimicrobium glaciale</name>
    <dbReference type="NCBI Taxonomy" id="200475"/>
    <lineage>
        <taxon>Bacteria</taxon>
        <taxon>Pseudomonadati</taxon>
        <taxon>Bacteroidota</taxon>
        <taxon>Flavobacteriia</taxon>
        <taxon>Flavobacteriales</taxon>
        <taxon>Crocinitomicaceae</taxon>
        <taxon>Brumimicrobium</taxon>
    </lineage>
</organism>
<gene>
    <name evidence="6" type="ORF">ERX46_06150</name>
</gene>
<dbReference type="AlphaFoldDB" id="A0A4Q4KNJ9"/>
<protein>
    <submittedName>
        <fullName evidence="6">Divalent cation transporter</fullName>
    </submittedName>
</protein>
<dbReference type="PANTHER" id="PTHR16950">
    <property type="entry name" value="ZINC TRANSPORTER SLC39A7 HISTIDINE-RICH MEMBRANE PROTEIN KE4"/>
    <property type="match status" value="1"/>
</dbReference>
<dbReference type="OrthoDB" id="5766358at2"/>
<evidence type="ECO:0000313" key="6">
    <source>
        <dbReference type="EMBL" id="RYM34952.1"/>
    </source>
</evidence>
<keyword evidence="2 5" id="KW-0812">Transmembrane</keyword>
<dbReference type="RefSeq" id="WP_130092960.1">
    <property type="nucleotide sequence ID" value="NZ_SETE01000002.1"/>
</dbReference>
<feature type="transmembrane region" description="Helical" evidence="5">
    <location>
        <begin position="111"/>
        <end position="137"/>
    </location>
</feature>
<keyword evidence="3 5" id="KW-1133">Transmembrane helix</keyword>
<feature type="transmembrane region" description="Helical" evidence="5">
    <location>
        <begin position="72"/>
        <end position="91"/>
    </location>
</feature>
<evidence type="ECO:0000256" key="4">
    <source>
        <dbReference type="ARBA" id="ARBA00023136"/>
    </source>
</evidence>
<feature type="transmembrane region" description="Helical" evidence="5">
    <location>
        <begin position="214"/>
        <end position="231"/>
    </location>
</feature>
<feature type="transmembrane region" description="Helical" evidence="5">
    <location>
        <begin position="5"/>
        <end position="27"/>
    </location>
</feature>
<dbReference type="PANTHER" id="PTHR16950:SF16">
    <property type="entry name" value="ZINC TRANSPORTER ZIP13"/>
    <property type="match status" value="1"/>
</dbReference>